<name>A0ACD3A828_9AGAR</name>
<evidence type="ECO:0000313" key="1">
    <source>
        <dbReference type="EMBL" id="TFK61791.1"/>
    </source>
</evidence>
<proteinExistence type="predicted"/>
<gene>
    <name evidence="1" type="ORF">BDN72DRAFT_863319</name>
</gene>
<dbReference type="Proteomes" id="UP000308600">
    <property type="component" value="Unassembled WGS sequence"/>
</dbReference>
<sequence>MAKASSSASTLSDVPDSDEEKNHRMERLHNLLKSHETYAGNTGVSDTVQWVSTTYGKKLVLKNETNKEEADPVMLSTVVKINSCFMDIGLFKPNEFNKELKDARLNAVGIIPGVTLFDEEFIVARTNLENIMKGVDTKMENSPLKDRTSDTCIKFRHKVFKDRVEDLSDEEVESVRERWNPRSKEAVEMWPETIQRYQAQEIQAYDKNGDLLKPSQYNATFHGAVVRVNFNVNYWRKGRTTTIDIVAMRVLSAAPPPVALKTPEKKDPFDVDLPPPRKKTKRA</sequence>
<reference evidence="1 2" key="1">
    <citation type="journal article" date="2019" name="Nat. Ecol. Evol.">
        <title>Megaphylogeny resolves global patterns of mushroom evolution.</title>
        <authorList>
            <person name="Varga T."/>
            <person name="Krizsan K."/>
            <person name="Foldi C."/>
            <person name="Dima B."/>
            <person name="Sanchez-Garcia M."/>
            <person name="Sanchez-Ramirez S."/>
            <person name="Szollosi G.J."/>
            <person name="Szarkandi J.G."/>
            <person name="Papp V."/>
            <person name="Albert L."/>
            <person name="Andreopoulos W."/>
            <person name="Angelini C."/>
            <person name="Antonin V."/>
            <person name="Barry K.W."/>
            <person name="Bougher N.L."/>
            <person name="Buchanan P."/>
            <person name="Buyck B."/>
            <person name="Bense V."/>
            <person name="Catcheside P."/>
            <person name="Chovatia M."/>
            <person name="Cooper J."/>
            <person name="Damon W."/>
            <person name="Desjardin D."/>
            <person name="Finy P."/>
            <person name="Geml J."/>
            <person name="Haridas S."/>
            <person name="Hughes K."/>
            <person name="Justo A."/>
            <person name="Karasinski D."/>
            <person name="Kautmanova I."/>
            <person name="Kiss B."/>
            <person name="Kocsube S."/>
            <person name="Kotiranta H."/>
            <person name="LaButti K.M."/>
            <person name="Lechner B.E."/>
            <person name="Liimatainen K."/>
            <person name="Lipzen A."/>
            <person name="Lukacs Z."/>
            <person name="Mihaltcheva S."/>
            <person name="Morgado L.N."/>
            <person name="Niskanen T."/>
            <person name="Noordeloos M.E."/>
            <person name="Ohm R.A."/>
            <person name="Ortiz-Santana B."/>
            <person name="Ovrebo C."/>
            <person name="Racz N."/>
            <person name="Riley R."/>
            <person name="Savchenko A."/>
            <person name="Shiryaev A."/>
            <person name="Soop K."/>
            <person name="Spirin V."/>
            <person name="Szebenyi C."/>
            <person name="Tomsovsky M."/>
            <person name="Tulloss R.E."/>
            <person name="Uehling J."/>
            <person name="Grigoriev I.V."/>
            <person name="Vagvolgyi C."/>
            <person name="Papp T."/>
            <person name="Martin F.M."/>
            <person name="Miettinen O."/>
            <person name="Hibbett D.S."/>
            <person name="Nagy L.G."/>
        </authorList>
    </citation>
    <scope>NUCLEOTIDE SEQUENCE [LARGE SCALE GENOMIC DNA]</scope>
    <source>
        <strain evidence="1 2">NL-1719</strain>
    </source>
</reference>
<protein>
    <submittedName>
        <fullName evidence="1">Uncharacterized protein</fullName>
    </submittedName>
</protein>
<accession>A0ACD3A828</accession>
<organism evidence="1 2">
    <name type="scientific">Pluteus cervinus</name>
    <dbReference type="NCBI Taxonomy" id="181527"/>
    <lineage>
        <taxon>Eukaryota</taxon>
        <taxon>Fungi</taxon>
        <taxon>Dikarya</taxon>
        <taxon>Basidiomycota</taxon>
        <taxon>Agaricomycotina</taxon>
        <taxon>Agaricomycetes</taxon>
        <taxon>Agaricomycetidae</taxon>
        <taxon>Agaricales</taxon>
        <taxon>Pluteineae</taxon>
        <taxon>Pluteaceae</taxon>
        <taxon>Pluteus</taxon>
    </lineage>
</organism>
<dbReference type="EMBL" id="ML208628">
    <property type="protein sequence ID" value="TFK61791.1"/>
    <property type="molecule type" value="Genomic_DNA"/>
</dbReference>
<evidence type="ECO:0000313" key="2">
    <source>
        <dbReference type="Proteomes" id="UP000308600"/>
    </source>
</evidence>
<keyword evidence="2" id="KW-1185">Reference proteome</keyword>